<protein>
    <submittedName>
        <fullName evidence="1">Uncharacterized protein</fullName>
    </submittedName>
</protein>
<comment type="caution">
    <text evidence="1">The sequence shown here is derived from an EMBL/GenBank/DDBJ whole genome shotgun (WGS) entry which is preliminary data.</text>
</comment>
<dbReference type="AlphaFoldDB" id="A0A3M7QPH6"/>
<name>A0A3M7QPH6_BRAPC</name>
<reference evidence="1 2" key="1">
    <citation type="journal article" date="2018" name="Sci. Rep.">
        <title>Genomic signatures of local adaptation to the degree of environmental predictability in rotifers.</title>
        <authorList>
            <person name="Franch-Gras L."/>
            <person name="Hahn C."/>
            <person name="Garcia-Roger E.M."/>
            <person name="Carmona M.J."/>
            <person name="Serra M."/>
            <person name="Gomez A."/>
        </authorList>
    </citation>
    <scope>NUCLEOTIDE SEQUENCE [LARGE SCALE GENOMIC DNA]</scope>
    <source>
        <strain evidence="1">HYR1</strain>
    </source>
</reference>
<sequence>MGYDLKDGSNHYKLFQHIFAELKYGLKCINYANVRIRKIPILSYFSNYFGIFTKNDLNGYFLIWIKQEITLRNNLKR</sequence>
<organism evidence="1 2">
    <name type="scientific">Brachionus plicatilis</name>
    <name type="common">Marine rotifer</name>
    <name type="synonym">Brachionus muelleri</name>
    <dbReference type="NCBI Taxonomy" id="10195"/>
    <lineage>
        <taxon>Eukaryota</taxon>
        <taxon>Metazoa</taxon>
        <taxon>Spiralia</taxon>
        <taxon>Gnathifera</taxon>
        <taxon>Rotifera</taxon>
        <taxon>Eurotatoria</taxon>
        <taxon>Monogononta</taxon>
        <taxon>Pseudotrocha</taxon>
        <taxon>Ploima</taxon>
        <taxon>Brachionidae</taxon>
        <taxon>Brachionus</taxon>
    </lineage>
</organism>
<gene>
    <name evidence="1" type="ORF">BpHYR1_000409</name>
</gene>
<evidence type="ECO:0000313" key="2">
    <source>
        <dbReference type="Proteomes" id="UP000276133"/>
    </source>
</evidence>
<dbReference type="Proteomes" id="UP000276133">
    <property type="component" value="Unassembled WGS sequence"/>
</dbReference>
<evidence type="ECO:0000313" key="1">
    <source>
        <dbReference type="EMBL" id="RNA13183.1"/>
    </source>
</evidence>
<dbReference type="EMBL" id="REGN01005482">
    <property type="protein sequence ID" value="RNA13183.1"/>
    <property type="molecule type" value="Genomic_DNA"/>
</dbReference>
<accession>A0A3M7QPH6</accession>
<keyword evidence="2" id="KW-1185">Reference proteome</keyword>
<proteinExistence type="predicted"/>